<name>A0A8T0QAF7_PANVG</name>
<comment type="caution">
    <text evidence="1">The sequence shown here is derived from an EMBL/GenBank/DDBJ whole genome shotgun (WGS) entry which is preliminary data.</text>
</comment>
<keyword evidence="2" id="KW-1185">Reference proteome</keyword>
<gene>
    <name evidence="1" type="ORF">PVAP13_7NG442201</name>
</gene>
<dbReference type="Proteomes" id="UP000823388">
    <property type="component" value="Chromosome 7N"/>
</dbReference>
<reference evidence="1" key="1">
    <citation type="submission" date="2020-05" db="EMBL/GenBank/DDBJ databases">
        <title>WGS assembly of Panicum virgatum.</title>
        <authorList>
            <person name="Lovell J.T."/>
            <person name="Jenkins J."/>
            <person name="Shu S."/>
            <person name="Juenger T.E."/>
            <person name="Schmutz J."/>
        </authorList>
    </citation>
    <scope>NUCLEOTIDE SEQUENCE</scope>
    <source>
        <strain evidence="1">AP13</strain>
    </source>
</reference>
<protein>
    <submittedName>
        <fullName evidence="1">Uncharacterized protein</fullName>
    </submittedName>
</protein>
<proteinExistence type="predicted"/>
<evidence type="ECO:0000313" key="2">
    <source>
        <dbReference type="Proteomes" id="UP000823388"/>
    </source>
</evidence>
<accession>A0A8T0QAF7</accession>
<dbReference type="AlphaFoldDB" id="A0A8T0QAF7"/>
<evidence type="ECO:0000313" key="1">
    <source>
        <dbReference type="EMBL" id="KAG2569819.1"/>
    </source>
</evidence>
<sequence length="140" mass="14769">MSKVYYCHFEVHGEGTGRTNSQISATCKNAMRAYAGAGCRSGRHVTRRSTLVGYATAHHLDLGVAGSLLYGTLVQPTACCLPSQLDARHSSPVAAQARTIGGMAVGLGRVSDWGFCSTSDGLLSFVGFGLKLDGHRPRPN</sequence>
<organism evidence="1 2">
    <name type="scientific">Panicum virgatum</name>
    <name type="common">Blackwell switchgrass</name>
    <dbReference type="NCBI Taxonomy" id="38727"/>
    <lineage>
        <taxon>Eukaryota</taxon>
        <taxon>Viridiplantae</taxon>
        <taxon>Streptophyta</taxon>
        <taxon>Embryophyta</taxon>
        <taxon>Tracheophyta</taxon>
        <taxon>Spermatophyta</taxon>
        <taxon>Magnoliopsida</taxon>
        <taxon>Liliopsida</taxon>
        <taxon>Poales</taxon>
        <taxon>Poaceae</taxon>
        <taxon>PACMAD clade</taxon>
        <taxon>Panicoideae</taxon>
        <taxon>Panicodae</taxon>
        <taxon>Paniceae</taxon>
        <taxon>Panicinae</taxon>
        <taxon>Panicum</taxon>
        <taxon>Panicum sect. Hiantes</taxon>
    </lineage>
</organism>
<dbReference type="EMBL" id="CM029050">
    <property type="protein sequence ID" value="KAG2569819.1"/>
    <property type="molecule type" value="Genomic_DNA"/>
</dbReference>